<dbReference type="CDD" id="cd15590">
    <property type="entry name" value="PHD2_KMT2A"/>
    <property type="match status" value="1"/>
</dbReference>
<dbReference type="OMA" id="VVRSQQW"/>
<keyword evidence="3" id="KW-1017">Isopeptide bond</keyword>
<dbReference type="GO" id="GO:0048511">
    <property type="term" value="P:rhythmic process"/>
    <property type="evidence" value="ECO:0007669"/>
    <property type="project" value="UniProtKB-KW"/>
</dbReference>
<keyword evidence="17 27" id="KW-0103">Bromodomain</keyword>
<keyword evidence="16" id="KW-0090">Biological rhythms</keyword>
<feature type="region of interest" description="Disordered" evidence="29">
    <location>
        <begin position="1998"/>
        <end position="2311"/>
    </location>
</feature>
<dbReference type="InterPro" id="IPR002857">
    <property type="entry name" value="Znf_CXXC"/>
</dbReference>
<dbReference type="InterPro" id="IPR003888">
    <property type="entry name" value="FYrich_N"/>
</dbReference>
<evidence type="ECO:0000256" key="12">
    <source>
        <dbReference type="ARBA" id="ARBA00022843"/>
    </source>
</evidence>
<feature type="compositionally biased region" description="Low complexity" evidence="29">
    <location>
        <begin position="2425"/>
        <end position="2443"/>
    </location>
</feature>
<dbReference type="GO" id="GO:0035162">
    <property type="term" value="P:embryonic hemopoiesis"/>
    <property type="evidence" value="ECO:0007669"/>
    <property type="project" value="UniProtKB-ARBA"/>
</dbReference>
<evidence type="ECO:0000256" key="19">
    <source>
        <dbReference type="ARBA" id="ARBA00023163"/>
    </source>
</evidence>
<feature type="region of interest" description="Disordered" evidence="29">
    <location>
        <begin position="1"/>
        <end position="123"/>
    </location>
</feature>
<feature type="compositionally biased region" description="Basic residues" evidence="29">
    <location>
        <begin position="3071"/>
        <end position="3086"/>
    </location>
</feature>
<keyword evidence="9" id="KW-0677">Repeat</keyword>
<evidence type="ECO:0000256" key="7">
    <source>
        <dbReference type="ARBA" id="ARBA00022691"/>
    </source>
</evidence>
<evidence type="ECO:0000256" key="1">
    <source>
        <dbReference type="ARBA" id="ARBA00004123"/>
    </source>
</evidence>
<dbReference type="FunFam" id="3.30.160.360:FF:000003">
    <property type="entry name" value="Histone-lysine N-methyltransferase"/>
    <property type="match status" value="1"/>
</dbReference>
<feature type="binding site" evidence="26">
    <location>
        <position position="3808"/>
    </location>
    <ligand>
        <name>Zn(2+)</name>
        <dbReference type="ChEBI" id="CHEBI:29105"/>
    </ligand>
</feature>
<feature type="compositionally biased region" description="Low complexity" evidence="29">
    <location>
        <begin position="3088"/>
        <end position="3098"/>
    </location>
</feature>
<dbReference type="FunFam" id="3.30.160.360:FF:000002">
    <property type="entry name" value="Histone-lysine N-methyltransferase"/>
    <property type="match status" value="1"/>
</dbReference>
<evidence type="ECO:0000313" key="36">
    <source>
        <dbReference type="Ensembl" id="ENSSSUP00005035165.1"/>
    </source>
</evidence>
<dbReference type="InterPro" id="IPR003889">
    <property type="entry name" value="FYrich_C"/>
</dbReference>
<feature type="compositionally biased region" description="Low complexity" evidence="29">
    <location>
        <begin position="402"/>
        <end position="413"/>
    </location>
</feature>
<feature type="compositionally biased region" description="Basic and acidic residues" evidence="29">
    <location>
        <begin position="179"/>
        <end position="203"/>
    </location>
</feature>
<dbReference type="PROSITE" id="PS51543">
    <property type="entry name" value="FYRC"/>
    <property type="match status" value="1"/>
</dbReference>
<evidence type="ECO:0000256" key="11">
    <source>
        <dbReference type="ARBA" id="ARBA00022833"/>
    </source>
</evidence>
<name>A0A673VP25_SURSU</name>
<evidence type="ECO:0000259" key="35">
    <source>
        <dbReference type="PROSITE" id="PS51805"/>
    </source>
</evidence>
<feature type="region of interest" description="Disordered" evidence="29">
    <location>
        <begin position="3469"/>
        <end position="3492"/>
    </location>
</feature>
<evidence type="ECO:0000259" key="30">
    <source>
        <dbReference type="PROSITE" id="PS50014"/>
    </source>
</evidence>
<feature type="region of interest" description="Disordered" evidence="29">
    <location>
        <begin position="1945"/>
        <end position="1985"/>
    </location>
</feature>
<dbReference type="CDD" id="cd15592">
    <property type="entry name" value="PHD3_KMT2A"/>
    <property type="match status" value="1"/>
</dbReference>
<evidence type="ECO:0000256" key="8">
    <source>
        <dbReference type="ARBA" id="ARBA00022723"/>
    </source>
</evidence>
<feature type="domain" description="Post-SET" evidence="33">
    <location>
        <begin position="3802"/>
        <end position="3818"/>
    </location>
</feature>
<feature type="region of interest" description="Disordered" evidence="29">
    <location>
        <begin position="153"/>
        <end position="210"/>
    </location>
</feature>
<feature type="compositionally biased region" description="Low complexity" evidence="29">
    <location>
        <begin position="631"/>
        <end position="646"/>
    </location>
</feature>
<dbReference type="InterPro" id="IPR001487">
    <property type="entry name" value="Bromodomain"/>
</dbReference>
<evidence type="ECO:0000256" key="3">
    <source>
        <dbReference type="ARBA" id="ARBA00022499"/>
    </source>
</evidence>
<feature type="region of interest" description="Disordered" evidence="29">
    <location>
        <begin position="3321"/>
        <end position="3457"/>
    </location>
</feature>
<feature type="region of interest" description="Disordered" evidence="29">
    <location>
        <begin position="307"/>
        <end position="464"/>
    </location>
</feature>
<protein>
    <recommendedName>
        <fullName evidence="24">Histone-lysine N-methyltransferase</fullName>
        <ecNumber evidence="24">2.1.1.364</ecNumber>
    </recommendedName>
</protein>
<dbReference type="Gene3D" id="3.30.40.10">
    <property type="entry name" value="Zinc/RING finger domain, C3HC4 (zinc finger)"/>
    <property type="match status" value="3"/>
</dbReference>
<dbReference type="GO" id="GO:0032259">
    <property type="term" value="P:methylation"/>
    <property type="evidence" value="ECO:0007669"/>
    <property type="project" value="UniProtKB-KW"/>
</dbReference>
<dbReference type="PROSITE" id="PS50868">
    <property type="entry name" value="POST_SET"/>
    <property type="match status" value="1"/>
</dbReference>
<feature type="compositionally biased region" description="Low complexity" evidence="29">
    <location>
        <begin position="3351"/>
        <end position="3378"/>
    </location>
</feature>
<feature type="binding site" evidence="26">
    <location>
        <position position="3813"/>
    </location>
    <ligand>
        <name>Zn(2+)</name>
        <dbReference type="ChEBI" id="CHEBI:29105"/>
    </ligand>
</feature>
<feature type="compositionally biased region" description="Pro residues" evidence="29">
    <location>
        <begin position="414"/>
        <end position="429"/>
    </location>
</feature>
<evidence type="ECO:0000256" key="29">
    <source>
        <dbReference type="SAM" id="MobiDB-lite"/>
    </source>
</evidence>
<dbReference type="InterPro" id="IPR001214">
    <property type="entry name" value="SET_dom"/>
</dbReference>
<dbReference type="CDD" id="cd19170">
    <property type="entry name" value="SET_KMT2A_2B"/>
    <property type="match status" value="1"/>
</dbReference>
<dbReference type="SMART" id="SM00541">
    <property type="entry name" value="FYRN"/>
    <property type="match status" value="1"/>
</dbReference>
<evidence type="ECO:0000256" key="24">
    <source>
        <dbReference type="PIRNR" id="PIRNR010354"/>
    </source>
</evidence>
<dbReference type="InterPro" id="IPR011011">
    <property type="entry name" value="Znf_FYVE_PHD"/>
</dbReference>
<dbReference type="InterPro" id="IPR036427">
    <property type="entry name" value="Bromodomain-like_sf"/>
</dbReference>
<dbReference type="Gene3D" id="2.170.270.10">
    <property type="entry name" value="SET domain"/>
    <property type="match status" value="1"/>
</dbReference>
<dbReference type="EC" id="2.1.1.364" evidence="24"/>
<feature type="compositionally biased region" description="Low complexity" evidence="29">
    <location>
        <begin position="3024"/>
        <end position="3040"/>
    </location>
</feature>
<dbReference type="Ensembl" id="ENSSSUT00005040057.1">
    <property type="protein sequence ID" value="ENSSSUP00005035165.1"/>
    <property type="gene ID" value="ENSSSUG00005022516.1"/>
</dbReference>
<evidence type="ECO:0000256" key="16">
    <source>
        <dbReference type="ARBA" id="ARBA00023108"/>
    </source>
</evidence>
<comment type="subcellular location">
    <subcellularLocation>
        <location evidence="1 24">Nucleus</location>
    </subcellularLocation>
</comment>
<dbReference type="SMART" id="SM00508">
    <property type="entry name" value="PostSET"/>
    <property type="match status" value="1"/>
</dbReference>
<feature type="compositionally biased region" description="Low complexity" evidence="29">
    <location>
        <begin position="308"/>
        <end position="346"/>
    </location>
</feature>
<keyword evidence="6 24" id="KW-0808">Transferase</keyword>
<feature type="binding site" evidence="25">
    <location>
        <position position="3688"/>
    </location>
    <ligand>
        <name>S-adenosyl-L-methionine</name>
        <dbReference type="ChEBI" id="CHEBI:59789"/>
    </ligand>
</feature>
<keyword evidence="8 26" id="KW-0479">Metal-binding</keyword>
<evidence type="ECO:0000256" key="4">
    <source>
        <dbReference type="ARBA" id="ARBA00022553"/>
    </source>
</evidence>
<feature type="compositionally biased region" description="Polar residues" evidence="29">
    <location>
        <begin position="2384"/>
        <end position="2415"/>
    </location>
</feature>
<keyword evidence="15 24" id="KW-0805">Transcription regulation</keyword>
<dbReference type="InterPro" id="IPR047219">
    <property type="entry name" value="KMT2A_2B_SET"/>
</dbReference>
<keyword evidence="5 24" id="KW-0489">Methyltransferase</keyword>
<feature type="domain" description="PHD-type" evidence="31">
    <location>
        <begin position="1281"/>
        <end position="1332"/>
    </location>
</feature>
<comment type="catalytic activity">
    <reaction evidence="23">
        <text>L-cysteinyl-[protein] + S-adenosyl-L-methionine = S-methyl-L-cysteinyl-[protein] + S-adenosyl-L-homocysteine + H(+)</text>
        <dbReference type="Rhea" id="RHEA:66544"/>
        <dbReference type="Rhea" id="RHEA-COMP:10131"/>
        <dbReference type="Rhea" id="RHEA-COMP:10132"/>
        <dbReference type="ChEBI" id="CHEBI:15378"/>
        <dbReference type="ChEBI" id="CHEBI:29950"/>
        <dbReference type="ChEBI" id="CHEBI:57856"/>
        <dbReference type="ChEBI" id="CHEBI:59789"/>
        <dbReference type="ChEBI" id="CHEBI:82612"/>
    </reaction>
    <physiologicalReaction direction="left-to-right" evidence="23">
        <dbReference type="Rhea" id="RHEA:66545"/>
    </physiologicalReaction>
</comment>
<feature type="compositionally biased region" description="Basic and acidic residues" evidence="29">
    <location>
        <begin position="2597"/>
        <end position="2635"/>
    </location>
</feature>
<feature type="region of interest" description="Disordered" evidence="29">
    <location>
        <begin position="1659"/>
        <end position="1720"/>
    </location>
</feature>
<dbReference type="Pfam" id="PF00856">
    <property type="entry name" value="SET"/>
    <property type="match status" value="1"/>
</dbReference>
<evidence type="ECO:0000256" key="20">
    <source>
        <dbReference type="ARBA" id="ARBA00023242"/>
    </source>
</evidence>
<dbReference type="Pfam" id="PF05965">
    <property type="entry name" value="FYRC"/>
    <property type="match status" value="1"/>
</dbReference>
<feature type="compositionally biased region" description="Low complexity" evidence="29">
    <location>
        <begin position="577"/>
        <end position="588"/>
    </location>
</feature>
<evidence type="ECO:0000259" key="34">
    <source>
        <dbReference type="PROSITE" id="PS51058"/>
    </source>
</evidence>
<accession>A0A673VP25</accession>
<evidence type="ECO:0000259" key="33">
    <source>
        <dbReference type="PROSITE" id="PS50868"/>
    </source>
</evidence>
<dbReference type="Pfam" id="PF13771">
    <property type="entry name" value="zf-HC5HC2H"/>
    <property type="match status" value="1"/>
</dbReference>
<evidence type="ECO:0000256" key="17">
    <source>
        <dbReference type="ARBA" id="ARBA00023117"/>
    </source>
</evidence>
<feature type="binding site" evidence="26">
    <location>
        <position position="3758"/>
    </location>
    <ligand>
        <name>Zn(2+)</name>
        <dbReference type="ChEBI" id="CHEBI:29105"/>
    </ligand>
</feature>
<feature type="region of interest" description="Disordered" evidence="29">
    <location>
        <begin position="569"/>
        <end position="853"/>
    </location>
</feature>
<dbReference type="PROSITE" id="PS50016">
    <property type="entry name" value="ZF_PHD_2"/>
    <property type="match status" value="3"/>
</dbReference>
<feature type="compositionally biased region" description="Low complexity" evidence="29">
    <location>
        <begin position="2649"/>
        <end position="2658"/>
    </location>
</feature>
<dbReference type="GO" id="GO:0008270">
    <property type="term" value="F:zinc ion binding"/>
    <property type="evidence" value="ECO:0007669"/>
    <property type="project" value="UniProtKB-KW"/>
</dbReference>
<dbReference type="PANTHER" id="PTHR45838:SF2">
    <property type="entry name" value="HISTONE-LYSINE N-METHYLTRANSFERASE 2A"/>
    <property type="match status" value="1"/>
</dbReference>
<feature type="compositionally biased region" description="Polar residues" evidence="29">
    <location>
        <begin position="3441"/>
        <end position="3457"/>
    </location>
</feature>
<evidence type="ECO:0000256" key="9">
    <source>
        <dbReference type="ARBA" id="ARBA00022737"/>
    </source>
</evidence>
<feature type="compositionally biased region" description="Low complexity" evidence="29">
    <location>
        <begin position="2068"/>
        <end position="2088"/>
    </location>
</feature>
<feature type="compositionally biased region" description="Basic and acidic residues" evidence="29">
    <location>
        <begin position="93"/>
        <end position="110"/>
    </location>
</feature>
<feature type="binding site" evidence="25">
    <location>
        <begin position="3755"/>
        <end position="3756"/>
    </location>
    <ligand>
        <name>S-adenosyl-L-methionine</name>
        <dbReference type="ChEBI" id="CHEBI:59789"/>
    </ligand>
</feature>
<reference evidence="36 37" key="1">
    <citation type="submission" date="2019-05" db="EMBL/GenBank/DDBJ databases">
        <title>A Chromosome-scale Meerkat (S. suricatta) Genome Assembly.</title>
        <authorList>
            <person name="Dudchenko O."/>
            <person name="Lieberman Aiden E."/>
            <person name="Tung J."/>
            <person name="Barreiro L.B."/>
            <person name="Clutton-Brock T.H."/>
        </authorList>
    </citation>
    <scope>NUCLEOTIDE SEQUENCE [LARGE SCALE GENOMIC DNA]</scope>
</reference>
<evidence type="ECO:0000256" key="26">
    <source>
        <dbReference type="PIRSR" id="PIRSR010354-51"/>
    </source>
</evidence>
<feature type="compositionally biased region" description="Basic and acidic residues" evidence="29">
    <location>
        <begin position="1070"/>
        <end position="1082"/>
    </location>
</feature>
<dbReference type="SUPFAM" id="SSF82199">
    <property type="entry name" value="SET domain"/>
    <property type="match status" value="1"/>
</dbReference>
<feature type="domain" description="PHD-type" evidence="31">
    <location>
        <begin position="1416"/>
        <end position="1480"/>
    </location>
</feature>
<dbReference type="InterPro" id="IPR019787">
    <property type="entry name" value="Znf_PHD-finger"/>
</dbReference>
<evidence type="ECO:0000256" key="28">
    <source>
        <dbReference type="PROSITE-ProRule" id="PRU00509"/>
    </source>
</evidence>
<dbReference type="FunFam" id="3.30.40.10:FF:000002">
    <property type="entry name" value="Histone-lysine N-methyltransferase"/>
    <property type="match status" value="1"/>
</dbReference>
<feature type="compositionally biased region" description="Polar residues" evidence="29">
    <location>
        <begin position="2579"/>
        <end position="2595"/>
    </location>
</feature>
<organism evidence="36 37">
    <name type="scientific">Suricata suricatta</name>
    <name type="common">Meerkat</name>
    <dbReference type="NCBI Taxonomy" id="37032"/>
    <lineage>
        <taxon>Eukaryota</taxon>
        <taxon>Metazoa</taxon>
        <taxon>Chordata</taxon>
        <taxon>Craniata</taxon>
        <taxon>Vertebrata</taxon>
        <taxon>Euteleostomi</taxon>
        <taxon>Mammalia</taxon>
        <taxon>Eutheria</taxon>
        <taxon>Laurasiatheria</taxon>
        <taxon>Carnivora</taxon>
        <taxon>Feliformia</taxon>
        <taxon>Herpestidae</taxon>
        <taxon>Suricata</taxon>
    </lineage>
</organism>
<evidence type="ECO:0000259" key="31">
    <source>
        <dbReference type="PROSITE" id="PS50016"/>
    </source>
</evidence>
<dbReference type="CDD" id="cd15693">
    <property type="entry name" value="ePHD_KMT2A"/>
    <property type="match status" value="1"/>
</dbReference>
<dbReference type="GO" id="GO:0003677">
    <property type="term" value="F:DNA binding"/>
    <property type="evidence" value="ECO:0007669"/>
    <property type="project" value="UniProtKB-KW"/>
</dbReference>
<feature type="region of interest" description="Disordered" evidence="29">
    <location>
        <begin position="3246"/>
        <end position="3274"/>
    </location>
</feature>
<feature type="compositionally biased region" description="Acidic residues" evidence="29">
    <location>
        <begin position="2520"/>
        <end position="2532"/>
    </location>
</feature>
<evidence type="ECO:0000256" key="13">
    <source>
        <dbReference type="ARBA" id="ARBA00022853"/>
    </source>
</evidence>
<keyword evidence="18" id="KW-0238">DNA-binding</keyword>
<evidence type="ECO:0000256" key="18">
    <source>
        <dbReference type="ARBA" id="ARBA00023125"/>
    </source>
</evidence>
<dbReference type="GO" id="GO:0002376">
    <property type="term" value="P:immune system process"/>
    <property type="evidence" value="ECO:0007669"/>
    <property type="project" value="UniProtKB-ARBA"/>
</dbReference>
<dbReference type="PROSITE" id="PS51058">
    <property type="entry name" value="ZF_CXXC"/>
    <property type="match status" value="1"/>
</dbReference>
<dbReference type="PROSITE" id="PS50280">
    <property type="entry name" value="SET"/>
    <property type="match status" value="1"/>
</dbReference>
<feature type="region of interest" description="Disordered" evidence="29">
    <location>
        <begin position="2328"/>
        <end position="2481"/>
    </location>
</feature>
<dbReference type="GO" id="GO:0040029">
    <property type="term" value="P:epigenetic regulation of gene expression"/>
    <property type="evidence" value="ECO:0007669"/>
    <property type="project" value="UniProtKB-ARBA"/>
</dbReference>
<dbReference type="Gene3D" id="1.20.920.10">
    <property type="entry name" value="Bromodomain-like"/>
    <property type="match status" value="1"/>
</dbReference>
<keyword evidence="19 24" id="KW-0804">Transcription</keyword>
<feature type="compositionally biased region" description="Basic and acidic residues" evidence="29">
    <location>
        <begin position="58"/>
        <end position="76"/>
    </location>
</feature>
<dbReference type="InterPro" id="IPR046341">
    <property type="entry name" value="SET_dom_sf"/>
</dbReference>
<reference evidence="36" key="3">
    <citation type="submission" date="2025-09" db="UniProtKB">
        <authorList>
            <consortium name="Ensembl"/>
        </authorList>
    </citation>
    <scope>IDENTIFICATION</scope>
</reference>
<feature type="compositionally biased region" description="Low complexity" evidence="29">
    <location>
        <begin position="447"/>
        <end position="459"/>
    </location>
</feature>
<evidence type="ECO:0000256" key="21">
    <source>
        <dbReference type="ARBA" id="ARBA00049353"/>
    </source>
</evidence>
<evidence type="ECO:0000256" key="25">
    <source>
        <dbReference type="PIRSR" id="PIRSR010354-50"/>
    </source>
</evidence>
<feature type="compositionally biased region" description="Basic and acidic residues" evidence="29">
    <location>
        <begin position="2284"/>
        <end position="2294"/>
    </location>
</feature>
<dbReference type="Gene3D" id="3.30.160.360">
    <property type="match status" value="2"/>
</dbReference>
<feature type="binding site" evidence="25">
    <location>
        <position position="3690"/>
    </location>
    <ligand>
        <name>S-adenosyl-L-methionine</name>
        <dbReference type="ChEBI" id="CHEBI:59789"/>
    </ligand>
</feature>
<dbReference type="PROSITE" id="PS51805">
    <property type="entry name" value="EPHD"/>
    <property type="match status" value="1"/>
</dbReference>
<evidence type="ECO:0000256" key="27">
    <source>
        <dbReference type="PROSITE-ProRule" id="PRU00035"/>
    </source>
</evidence>
<keyword evidence="10 28" id="KW-0863">Zinc-finger</keyword>
<feature type="compositionally biased region" description="Basic and acidic residues" evidence="29">
    <location>
        <begin position="2546"/>
        <end position="2559"/>
    </location>
</feature>
<dbReference type="GO" id="GO:0140945">
    <property type="term" value="F:histone H3K4 monomethyltransferase activity"/>
    <property type="evidence" value="ECO:0007669"/>
    <property type="project" value="UniProtKB-EC"/>
</dbReference>
<keyword evidence="14" id="KW-0007">Acetylation</keyword>
<feature type="compositionally biased region" description="Low complexity" evidence="29">
    <location>
        <begin position="1083"/>
        <end position="1093"/>
    </location>
</feature>
<dbReference type="SMART" id="SM00297">
    <property type="entry name" value="BROMO"/>
    <property type="match status" value="1"/>
</dbReference>
<feature type="compositionally biased region" description="Basic and acidic residues" evidence="29">
    <location>
        <begin position="2227"/>
        <end position="2236"/>
    </location>
</feature>
<feature type="compositionally biased region" description="Pro residues" evidence="29">
    <location>
        <begin position="1153"/>
        <end position="1163"/>
    </location>
</feature>
<feature type="compositionally biased region" description="Pro residues" evidence="29">
    <location>
        <begin position="1679"/>
        <end position="1700"/>
    </location>
</feature>
<dbReference type="PIRSF" id="PIRSF010354">
    <property type="entry name" value="Methyltransferase_trithorax"/>
    <property type="match status" value="1"/>
</dbReference>
<dbReference type="Pfam" id="PF00628">
    <property type="entry name" value="PHD"/>
    <property type="match status" value="1"/>
</dbReference>
<dbReference type="FunFam" id="3.30.40.10:FF:000071">
    <property type="entry name" value="Histone-lysine N-methyltransferase"/>
    <property type="match status" value="1"/>
</dbReference>
<keyword evidence="2" id="KW-0488">Methylation</keyword>
<feature type="compositionally biased region" description="Polar residues" evidence="29">
    <location>
        <begin position="893"/>
        <end position="912"/>
    </location>
</feature>
<dbReference type="Proteomes" id="UP000472268">
    <property type="component" value="Chromosome 11"/>
</dbReference>
<keyword evidence="4" id="KW-0597">Phosphoprotein</keyword>
<evidence type="ECO:0000256" key="6">
    <source>
        <dbReference type="ARBA" id="ARBA00022679"/>
    </source>
</evidence>
<dbReference type="InterPro" id="IPR044133">
    <property type="entry name" value="KMT2A_PHD3"/>
</dbReference>
<feature type="domain" description="PHD-type" evidence="31">
    <location>
        <begin position="1329"/>
        <end position="1383"/>
    </location>
</feature>
<proteinExistence type="inferred from homology"/>
<feature type="compositionally biased region" description="Polar residues" evidence="29">
    <location>
        <begin position="2869"/>
        <end position="2883"/>
    </location>
</feature>
<feature type="compositionally biased region" description="Polar residues" evidence="29">
    <location>
        <begin position="1952"/>
        <end position="1968"/>
    </location>
</feature>
<dbReference type="SUPFAM" id="SSF57903">
    <property type="entry name" value="FYVE/PHD zinc finger"/>
    <property type="match status" value="2"/>
</dbReference>
<feature type="binding site" evidence="26">
    <location>
        <position position="3806"/>
    </location>
    <ligand>
        <name>Zn(2+)</name>
        <dbReference type="ChEBI" id="CHEBI:29105"/>
    </ligand>
</feature>
<dbReference type="InterPro" id="IPR013083">
    <property type="entry name" value="Znf_RING/FYVE/PHD"/>
</dbReference>
<feature type="region of interest" description="Disordered" evidence="29">
    <location>
        <begin position="1050"/>
        <end position="1245"/>
    </location>
</feature>
<feature type="compositionally biased region" description="Polar residues" evidence="29">
    <location>
        <begin position="2101"/>
        <end position="2138"/>
    </location>
</feature>
<evidence type="ECO:0000256" key="22">
    <source>
        <dbReference type="ARBA" id="ARBA00050089"/>
    </source>
</evidence>
<dbReference type="InterPro" id="IPR003616">
    <property type="entry name" value="Post-SET_dom"/>
</dbReference>
<dbReference type="CDD" id="cd05493">
    <property type="entry name" value="Bromo_ALL-1"/>
    <property type="match status" value="1"/>
</dbReference>
<feature type="compositionally biased region" description="Low complexity" evidence="29">
    <location>
        <begin position="682"/>
        <end position="697"/>
    </location>
</feature>
<feature type="region of interest" description="Disordered" evidence="29">
    <location>
        <begin position="2497"/>
        <end position="2695"/>
    </location>
</feature>
<feature type="region of interest" description="Disordered" evidence="29">
    <location>
        <begin position="3018"/>
        <end position="3098"/>
    </location>
</feature>
<feature type="compositionally biased region" description="Low complexity" evidence="29">
    <location>
        <begin position="1220"/>
        <end position="1239"/>
    </location>
</feature>
<dbReference type="Pfam" id="PF02008">
    <property type="entry name" value="zf-CXXC"/>
    <property type="match status" value="1"/>
</dbReference>
<feature type="compositionally biased region" description="Basic and acidic residues" evidence="29">
    <location>
        <begin position="1098"/>
        <end position="1123"/>
    </location>
</feature>
<dbReference type="Pfam" id="PF05964">
    <property type="entry name" value="FYRN"/>
    <property type="match status" value="1"/>
</dbReference>
<evidence type="ECO:0000313" key="37">
    <source>
        <dbReference type="Proteomes" id="UP000472268"/>
    </source>
</evidence>
<feature type="region of interest" description="Disordered" evidence="29">
    <location>
        <begin position="2819"/>
        <end position="2896"/>
    </location>
</feature>
<dbReference type="InterPro" id="IPR001965">
    <property type="entry name" value="Znf_PHD"/>
</dbReference>
<feature type="domain" description="SET" evidence="32">
    <location>
        <begin position="3678"/>
        <end position="3794"/>
    </location>
</feature>
<keyword evidence="20 24" id="KW-0539">Nucleus</keyword>
<feature type="domain" description="CXXC-type" evidence="34">
    <location>
        <begin position="997"/>
        <end position="1045"/>
    </location>
</feature>
<evidence type="ECO:0000256" key="15">
    <source>
        <dbReference type="ARBA" id="ARBA00023015"/>
    </source>
</evidence>
<keyword evidence="37" id="KW-1185">Reference proteome</keyword>
<dbReference type="InterPro" id="IPR042023">
    <property type="entry name" value="KMT2A_PHD1"/>
</dbReference>
<reference evidence="36" key="2">
    <citation type="submission" date="2025-08" db="UniProtKB">
        <authorList>
            <consortium name="Ensembl"/>
        </authorList>
    </citation>
    <scope>IDENTIFICATION</scope>
</reference>
<keyword evidence="13 24" id="KW-0156">Chromatin regulator</keyword>
<feature type="region of interest" description="Disordered" evidence="29">
    <location>
        <begin position="1517"/>
        <end position="1567"/>
    </location>
</feature>
<feature type="binding site" evidence="25">
    <location>
        <position position="3807"/>
    </location>
    <ligand>
        <name>S-adenosyl-L-methionine</name>
        <dbReference type="ChEBI" id="CHEBI:59789"/>
    </ligand>
</feature>
<dbReference type="SUPFAM" id="SSF47370">
    <property type="entry name" value="Bromodomain"/>
    <property type="match status" value="1"/>
</dbReference>
<dbReference type="GO" id="GO:0045944">
    <property type="term" value="P:positive regulation of transcription by RNA polymerase II"/>
    <property type="evidence" value="ECO:0007669"/>
    <property type="project" value="UniProtKB-ARBA"/>
</dbReference>
<feature type="compositionally biased region" description="Polar residues" evidence="29">
    <location>
        <begin position="647"/>
        <end position="664"/>
    </location>
</feature>
<feature type="compositionally biased region" description="Basic and acidic residues" evidence="29">
    <location>
        <begin position="702"/>
        <end position="740"/>
    </location>
</feature>
<feature type="region of interest" description="Disordered" evidence="29">
    <location>
        <begin position="887"/>
        <end position="917"/>
    </location>
</feature>
<comment type="catalytic activity">
    <reaction evidence="22">
        <text>N(6)-methyl-L-lysyl(4)-[histone H3] + S-adenosyl-L-methionine = N(6),N(6)-dimethyl-L-lysyl(4)-[histone H3] + S-adenosyl-L-homocysteine + H(+)</text>
        <dbReference type="Rhea" id="RHEA:60268"/>
        <dbReference type="Rhea" id="RHEA-COMP:15540"/>
        <dbReference type="Rhea" id="RHEA-COMP:15543"/>
        <dbReference type="ChEBI" id="CHEBI:15378"/>
        <dbReference type="ChEBI" id="CHEBI:57856"/>
        <dbReference type="ChEBI" id="CHEBI:59789"/>
        <dbReference type="ChEBI" id="CHEBI:61929"/>
        <dbReference type="ChEBI" id="CHEBI:61976"/>
    </reaction>
    <physiologicalReaction direction="left-to-right" evidence="22">
        <dbReference type="Rhea" id="RHEA:60269"/>
    </physiologicalReaction>
</comment>
<dbReference type="FunFam" id="3.30.40.10:FF:000089">
    <property type="entry name" value="Histone-lysine N-methyltransferase"/>
    <property type="match status" value="1"/>
</dbReference>
<dbReference type="PROSITE" id="PS51542">
    <property type="entry name" value="FYRN"/>
    <property type="match status" value="1"/>
</dbReference>
<evidence type="ECO:0000259" key="32">
    <source>
        <dbReference type="PROSITE" id="PS50280"/>
    </source>
</evidence>
<dbReference type="SMART" id="SM00249">
    <property type="entry name" value="PHD"/>
    <property type="match status" value="4"/>
</dbReference>
<dbReference type="InterPro" id="IPR034732">
    <property type="entry name" value="EPHD"/>
</dbReference>
<evidence type="ECO:0000256" key="10">
    <source>
        <dbReference type="ARBA" id="ARBA00022771"/>
    </source>
</evidence>
<feature type="compositionally biased region" description="Basic and acidic residues" evidence="29">
    <location>
        <begin position="954"/>
        <end position="964"/>
    </location>
</feature>
<feature type="compositionally biased region" description="Basic residues" evidence="29">
    <location>
        <begin position="2466"/>
        <end position="2475"/>
    </location>
</feature>
<keyword evidence="12" id="KW-0832">Ubl conjugation</keyword>
<dbReference type="GO" id="GO:0035097">
    <property type="term" value="C:histone methyltransferase complex"/>
    <property type="evidence" value="ECO:0007669"/>
    <property type="project" value="InterPro"/>
</dbReference>
<feature type="binding site" evidence="25">
    <location>
        <position position="3732"/>
    </location>
    <ligand>
        <name>S-adenosyl-L-methionine</name>
        <dbReference type="ChEBI" id="CHEBI:59789"/>
    </ligand>
</feature>
<evidence type="ECO:0000256" key="23">
    <source>
        <dbReference type="ARBA" id="ARBA00050180"/>
    </source>
</evidence>
<dbReference type="FunFam" id="2.170.270.10:FF:000149">
    <property type="entry name" value="Myeloid/lymphoid or mixed-lineage leukemia"/>
    <property type="match status" value="1"/>
</dbReference>
<evidence type="ECO:0000256" key="2">
    <source>
        <dbReference type="ARBA" id="ARBA00022481"/>
    </source>
</evidence>
<evidence type="ECO:0000256" key="14">
    <source>
        <dbReference type="ARBA" id="ARBA00022990"/>
    </source>
</evidence>
<dbReference type="SMART" id="SM00317">
    <property type="entry name" value="SET"/>
    <property type="match status" value="1"/>
</dbReference>
<evidence type="ECO:0000256" key="5">
    <source>
        <dbReference type="ARBA" id="ARBA00022603"/>
    </source>
</evidence>
<keyword evidence="11 26" id="KW-0862">Zinc</keyword>
<feature type="domain" description="Bromo" evidence="30">
    <location>
        <begin position="1557"/>
        <end position="1601"/>
    </location>
</feature>
<dbReference type="InterPro" id="IPR016569">
    <property type="entry name" value="MeTrfase_trithorax"/>
</dbReference>
<comment type="similarity">
    <text evidence="24">Belongs to the class V-like SAM-binding methyltransferase superfamily. Histone-lysine methyltransferase family. TRX/MLL subfamily.</text>
</comment>
<dbReference type="SMART" id="SM00542">
    <property type="entry name" value="FYRC"/>
    <property type="match status" value="1"/>
</dbReference>
<comment type="catalytic activity">
    <reaction evidence="21">
        <text>L-lysyl(4)-[histone H3] + S-adenosyl-L-methionine = N(6)-methyl-L-lysyl(4)-[histone H3] + S-adenosyl-L-homocysteine + H(+)</text>
        <dbReference type="Rhea" id="RHEA:60264"/>
        <dbReference type="Rhea" id="RHEA-COMP:15543"/>
        <dbReference type="Rhea" id="RHEA-COMP:15547"/>
        <dbReference type="ChEBI" id="CHEBI:15378"/>
        <dbReference type="ChEBI" id="CHEBI:29969"/>
        <dbReference type="ChEBI" id="CHEBI:57856"/>
        <dbReference type="ChEBI" id="CHEBI:59789"/>
        <dbReference type="ChEBI" id="CHEBI:61929"/>
        <dbReference type="EC" id="2.1.1.364"/>
    </reaction>
    <physiologicalReaction direction="left-to-right" evidence="21">
        <dbReference type="Rhea" id="RHEA:60265"/>
    </physiologicalReaction>
</comment>
<feature type="compositionally biased region" description="Polar residues" evidence="29">
    <location>
        <begin position="3053"/>
        <end position="3069"/>
    </location>
</feature>
<gene>
    <name evidence="36" type="primary">KMT2A</name>
</gene>
<feature type="region of interest" description="Disordered" evidence="29">
    <location>
        <begin position="3634"/>
        <end position="3657"/>
    </location>
</feature>
<dbReference type="PROSITE" id="PS50014">
    <property type="entry name" value="BROMODOMAIN_2"/>
    <property type="match status" value="1"/>
</dbReference>
<dbReference type="CDD" id="cd15588">
    <property type="entry name" value="PHD1_KMT2A"/>
    <property type="match status" value="1"/>
</dbReference>
<dbReference type="InterPro" id="IPR042025">
    <property type="entry name" value="KMT2A_PHD2"/>
</dbReference>
<dbReference type="InterPro" id="IPR041958">
    <property type="entry name" value="KMT2A_ePHD"/>
</dbReference>
<feature type="compositionally biased region" description="Polar residues" evidence="29">
    <location>
        <begin position="788"/>
        <end position="806"/>
    </location>
</feature>
<feature type="region of interest" description="Disordered" evidence="29">
    <location>
        <begin position="954"/>
        <end position="1015"/>
    </location>
</feature>
<feature type="domain" description="PHD-type" evidence="35">
    <location>
        <begin position="1723"/>
        <end position="1831"/>
    </location>
</feature>
<sequence length="3818" mass="412217">DEQFLGFGSDEEVRVRSPARSPSVKTSPRKPRGRPRSGSDRNSALLSDVSVFPALNKSETKSGDKIKKKDSKSIEKKRGRPPTFPGVKIKITHGKDISELPKGSKEDGLKKMKRTPSATFQQATKIKKLRAGKLSPLKSKFKAGKLQIGRKAVQIARRRGRPPSAERIKTPSGLLINSELEKPQKVRKDKEGTPPLTKEDKTVVRQSPRRIKPVRIIPSSKRTDAAIAKQLLQRAKKGAQKKIEKEAAQLQGRKVKTQVKNIRQFIMPVVSAISSRIIKTPRRFIEDEDYDPPIKIARLEPTANSRFSAASCGSSEKSSAASQPSSQASSDSSRSSSPSGDTSTDSQASEEVPALPGERSDTPDAPPPLPVSQSPEGGGSDRRSRRYSVSERSFGSRPPKKLSALPSAPQQPSSSPPPPLLSPPPPPLQPASGISDHTPWLMPPTIPLASPFLPASAAPMQGKRKSILREPTFRWTSLKHSRSEPQYFSSAKYAKEGLIRKPIFDNFRPPPLTPEDVGFASGFSPPGAAASARLFSPLHSGTRFDVHKRSPLLRAPRFTPSEAHSRIFESVTLPSNRTSAGTSSSGVSSRKRKRKVFSPIRSEPRSPSHSMRTRSGRLSTAELSPLPPPSSVSSSLSISVSPLATSALNPTFTFPSHSLTQSGESAEKSQRPRKQAGAPAEPFSSSSPSPLFPWFTPGSQTERGRNKDKAPEELSKDRDADKSRERDREREKENKRESRKEKRKKGSEVQSGSALHPVSRASKEKAVGEDVATSSSAKKATGRKKSSSLDSGTDMASVTLGDTTAVKTKILLKKGRGNLEKNNLDLGPPAPSLEKEAPLCPPTPSASTVKHSTSSIGSMLAQADKLPMTDKRVASLLKKAKAQLCKIEKSKSLKQTDQPKAQGQESDSSETSVRGPRIKHVCRRAAVALGRKRAVFPDDMPTLSALPWEEREKILSSMGNDDKSSIAGSEDAEPLAPPVKPIKPVTRNKAPQEPPVKKGRRSRRCGQCPGCQVPEDCGVCTNCLDKPKFGGRNIKKQCCKMRKCQNLQWMPSKAYLQKQAKAVKKKEKKSKTSEKKESKESSVVKSVVDSSSKPTLAAREDPAPKKSNSEPPPRKPVEEKSEEGTASAPGPEAKQVSTPASRKSGKQASQPAPVTPPQPPSTAPPRKEVPKATPSEPKKKQPPPPEPGPEQSKQKKAAPRPSIPVKQKPKEKEKPPPVSKPENTGTLNTLSTLSNGNSSKQKVPADGVHRIRVDFKEDCEADSVWDMGGLGVLTSVPITPRVVCFLCASSGHVEFVYCQVCCEPFHKFCLEENERPLEDQLENWCCRRCKFCHVCGRQHQATKQLLECNKCRNSYHPECLGPNYPTKPTKKKKVWICTKCVRCKSCGSTTPGKGWDAQWSHDFSLCHDCAKLFAKGNFCPLCDKCYDDDDYESKMMQCGRCDRWVHARCESLSGTGDEMYEILSNLPESVAYTCVNCTERHPAEWRLALGKELQGSLRQVLTALLNSRTASHLLRFRQAAKPPDLNPETEESIPSRSSPEGPDPPVLTEVSKQEEPQPLDLEGVKRKMDQGGYTSVLEFSDDIVKIIQAAMNSDGGQPEIKKANSMVKSFFIRQMERVFPWFSVKKSRFWEPNKVSSNSGMLPNAVLPPSLDHNYAQWQEREENSHTEQPPLRKKIIPAPKPKGPGEPDSPTPLHPPAPPTLSADRSREDSPELHPPPGIEDNRQCALCLAYGDDSANDAGRLLYIGQNEWTHVNCALWSAEVFEDDDGSLKNVHMAVIRGKQLRCEFCQKPGATVGCCLTSCTSNYHFMCSRAKNCVFLDDKKVYCQRHRDLIKGEVVPENGFEVFRRVFVDFEGISLRRKFLSGLEPENIHMMIGSMTIDCLGILNDLSDCEDKLFPIGYQCSRVYWSTTDARKRCVYTCKIVEGRPPAAEPDINSTVEHAENRTIAHSPPTSADISSRESQNTAEMISPLSPDRPPSQTSGSCFYHVISKVPRIRTPSYSPTQRSPGCRPLPSAGNPTPTTHEIVTVGDPVLSSGLRSIGSRRHSTSSLSPQRSKLRIMSPARTGGACSRSSAPSASAPGTAADPESSAKAVDHVSGPLNSNSNLGQNAPSSSSLQRTVVTMGTKTSHLDGSSSSEVKHSGASDLASRSSALKGENTRAPGSKGSEAPAHAAARPGVPRLAPQPPNAASGELSASKTGAFAELSPGPFSSKEALSFPPLHPRGQRHDRGHHADPSQSGSPSPEGDAEVRTLKLSGVSSRPSVVGDHVGPSSRDRRQKGKKSCKEAFKEKHSSTSFLEPGQVTAGEEGNLKPEFVDEVLTSELMGQRPCNNVPSGKIGDKVLSVPGVPKAPSMQVEGSAKELQTPRKRTVKVTLTPLKMESEGQSKSTLKESSPASPLQIESASPTEPVSASESPGDGPVAQPSPNNNTSSQDSQSNNYQNLPGQDRNPMLQDGPKPQEDGSFKRRYPRRSARARSNMFFGLTPLYGVRSYGEEDIPFYSSSTGKKRGKRSAEGQVDGADDLSTSDEEDLYYYNFTRTVISPGGEERPAPHGLFREEEQCDLPKISQLDGVDDGTESDASVTATARKSSQTPKRNGKENGTENLKVERPEDAGEKEHVIKSSVGHKNEPKTDNCHPVSRVKTQGQDSLEAQLSSLESSRRVHTSTPSDKTLLDTYNPELLKSDSDNNNSDDCGNILPSDIMDFVLKNTPSMQALGESPESSSSELLNLGEGLGLDSNREKDMGLFEVFSQQLPTAEPVDSSVSSSISAEEQFELPLELPSDLSVLTTRSPTVPSQNASRLAVISDSGEKRVTITEKSVAASEGDAALLSPGVDPPPEGHMTPDPFIQGHMDADHISSPPCGSVEQGHGTSQDLTRNSSTPGLQVPVSPTVPIQNQKYVPNSTESPGPSQISNAAVQTTPPHLKAATEKLIVVNQNMQPLYVLQTLPNGVTQKIQLTSSVSSTPSVMETNTSVLGPMGSGLTLAAGLNPSLPASPSLFPPASKGLLPVPPRQHLHSFPAAAQGSFPPSISGPPSGLLIGVQPPPDPQLLVSEASQRTDLSSTVATPSSGLKKRPISRLQTRKNKKLAPSSNPSSIAPSDVVSNMTLINFTPSQLPSHPNLLDLGSLSASSHRTVPNIIKRSKSGIMYFEQAPLLPQSVGGAAAAAAGASTMSQDTGHLTAGPVSGLASGSSVLNVVSMQTAATPTSSASVPGHVALTNPRLLGTPDIGSISNLLIKASQQSLGMQEQPVALPPSSGMFPQLGPSQASPAAMTAASGICVPPSAQTAGVPAASPPEEAEEHYPLQHVNQLLAGKAGVLPAQRDLDSAPGTQGAHFPQTGDAANSVGLEQNKALSSALQAASASPGGSPASGQQSASPSGPGPAKPKPKTKRIPLPLDKGNGKKHKVSHSRTSSSEAHIPDQEAGAAPLPSVTGTPGAEAEQQGTADGGQSAQKECGQTSGQVLPEIQTTQNSANEQESTDPKAADEDESSFSSPLMLWLQHEQKRKESVAEKQPKKGLVFEISSDDGFQICAESIEDAWKSLTDKVQEARSNARLKQLSFAGVSGLRMLGILHDAVVFLIEQLSGAKHCRNYKFRFHKPEEANEPPLNPHGSARAEVHLRKSAFDMFNFLASKHRQPPEYNPNDEEEEEVQLKSARRATSMDLPMPMRFRHLKKTSKEAVGVYRSPIHGRGLFCKRNIDAGEMVIEYAGNVIRSIQTDKREKYYDSKGIGCYMFRIDDAEVVDATMHGNAARFINHSCEPNCYSRVINIDGQKHIVIFAMRKIYRGEELTYDYKFPIEDASNKLPCNCGAKKCRKFLN</sequence>
<keyword evidence="7 24" id="KW-0949">S-adenosyl-L-methionine</keyword>
<dbReference type="PANTHER" id="PTHR45838">
    <property type="entry name" value="HISTONE-LYSINE-N-METHYLTRANSFERASE 2 KMT2 FAMILY MEMBER"/>
    <property type="match status" value="1"/>
</dbReference>